<gene>
    <name evidence="2" type="ORF">GM668_20905</name>
</gene>
<keyword evidence="1" id="KW-0732">Signal</keyword>
<dbReference type="EMBL" id="WNLA01000016">
    <property type="protein sequence ID" value="MTW04534.1"/>
    <property type="molecule type" value="Genomic_DNA"/>
</dbReference>
<comment type="caution">
    <text evidence="2">The sequence shown here is derived from an EMBL/GenBank/DDBJ whole genome shotgun (WGS) entry which is preliminary data.</text>
</comment>
<dbReference type="AlphaFoldDB" id="A0A6L6Q566"/>
<dbReference type="RefSeq" id="WP_155440892.1">
    <property type="nucleotide sequence ID" value="NZ_WNLA01000016.1"/>
</dbReference>
<feature type="chain" id="PRO_5027013200" evidence="1">
    <location>
        <begin position="22"/>
        <end position="182"/>
    </location>
</feature>
<evidence type="ECO:0000313" key="2">
    <source>
        <dbReference type="EMBL" id="MTW04534.1"/>
    </source>
</evidence>
<organism evidence="2 3">
    <name type="scientific">Pseudoduganella ginsengisoli</name>
    <dbReference type="NCBI Taxonomy" id="1462440"/>
    <lineage>
        <taxon>Bacteria</taxon>
        <taxon>Pseudomonadati</taxon>
        <taxon>Pseudomonadota</taxon>
        <taxon>Betaproteobacteria</taxon>
        <taxon>Burkholderiales</taxon>
        <taxon>Oxalobacteraceae</taxon>
        <taxon>Telluria group</taxon>
        <taxon>Pseudoduganella</taxon>
    </lineage>
</organism>
<evidence type="ECO:0000313" key="3">
    <source>
        <dbReference type="Proteomes" id="UP000484015"/>
    </source>
</evidence>
<proteinExistence type="predicted"/>
<protein>
    <submittedName>
        <fullName evidence="2">Uncharacterized protein</fullName>
    </submittedName>
</protein>
<dbReference type="Proteomes" id="UP000484015">
    <property type="component" value="Unassembled WGS sequence"/>
</dbReference>
<feature type="signal peptide" evidence="1">
    <location>
        <begin position="1"/>
        <end position="21"/>
    </location>
</feature>
<accession>A0A6L6Q566</accession>
<sequence length="182" mass="20302">MKIMSGLFLLLVYFFSVPVWAEADISTDEVLEIIRQDAKSAFGDMREDIYLPNVKVSSALVELIGPSIAGKPENFGNYIMVYGCRVQSCTEKAVAIVDGAKKRIAAVGLINFRCGRKQARDSAGKVKSMGFCEKNAVLNTYVLVGDDEVAGKADLELLVKKIHQWAAMHYYEGEVFRRIKRR</sequence>
<reference evidence="2 3" key="1">
    <citation type="submission" date="2019-11" db="EMBL/GenBank/DDBJ databases">
        <title>Type strains purchased from KCTC, JCM and DSMZ.</title>
        <authorList>
            <person name="Lu H."/>
        </authorList>
    </citation>
    <scope>NUCLEOTIDE SEQUENCE [LARGE SCALE GENOMIC DNA]</scope>
    <source>
        <strain evidence="2 3">KCTC 42409</strain>
    </source>
</reference>
<keyword evidence="3" id="KW-1185">Reference proteome</keyword>
<evidence type="ECO:0000256" key="1">
    <source>
        <dbReference type="SAM" id="SignalP"/>
    </source>
</evidence>
<name>A0A6L6Q566_9BURK</name>